<dbReference type="AlphaFoldDB" id="A0AAN6UHC7"/>
<organism evidence="1 2">
    <name type="scientific">Trichocladium antarcticum</name>
    <dbReference type="NCBI Taxonomy" id="1450529"/>
    <lineage>
        <taxon>Eukaryota</taxon>
        <taxon>Fungi</taxon>
        <taxon>Dikarya</taxon>
        <taxon>Ascomycota</taxon>
        <taxon>Pezizomycotina</taxon>
        <taxon>Sordariomycetes</taxon>
        <taxon>Sordariomycetidae</taxon>
        <taxon>Sordariales</taxon>
        <taxon>Chaetomiaceae</taxon>
        <taxon>Trichocladium</taxon>
    </lineage>
</organism>
<dbReference type="EMBL" id="MU853414">
    <property type="protein sequence ID" value="KAK4132930.1"/>
    <property type="molecule type" value="Genomic_DNA"/>
</dbReference>
<comment type="caution">
    <text evidence="1">The sequence shown here is derived from an EMBL/GenBank/DDBJ whole genome shotgun (WGS) entry which is preliminary data.</text>
</comment>
<gene>
    <name evidence="1" type="ORF">BT67DRAFT_65261</name>
</gene>
<dbReference type="Proteomes" id="UP001304895">
    <property type="component" value="Unassembled WGS sequence"/>
</dbReference>
<protein>
    <submittedName>
        <fullName evidence="1">Uncharacterized protein</fullName>
    </submittedName>
</protein>
<reference evidence="1" key="1">
    <citation type="journal article" date="2023" name="Mol. Phylogenet. Evol.">
        <title>Genome-scale phylogeny and comparative genomics of the fungal order Sordariales.</title>
        <authorList>
            <person name="Hensen N."/>
            <person name="Bonometti L."/>
            <person name="Westerberg I."/>
            <person name="Brannstrom I.O."/>
            <person name="Guillou S."/>
            <person name="Cros-Aarteil S."/>
            <person name="Calhoun S."/>
            <person name="Haridas S."/>
            <person name="Kuo A."/>
            <person name="Mondo S."/>
            <person name="Pangilinan J."/>
            <person name="Riley R."/>
            <person name="LaButti K."/>
            <person name="Andreopoulos B."/>
            <person name="Lipzen A."/>
            <person name="Chen C."/>
            <person name="Yan M."/>
            <person name="Daum C."/>
            <person name="Ng V."/>
            <person name="Clum A."/>
            <person name="Steindorff A."/>
            <person name="Ohm R.A."/>
            <person name="Martin F."/>
            <person name="Silar P."/>
            <person name="Natvig D.O."/>
            <person name="Lalanne C."/>
            <person name="Gautier V."/>
            <person name="Ament-Velasquez S.L."/>
            <person name="Kruys A."/>
            <person name="Hutchinson M.I."/>
            <person name="Powell A.J."/>
            <person name="Barry K."/>
            <person name="Miller A.N."/>
            <person name="Grigoriev I.V."/>
            <person name="Debuchy R."/>
            <person name="Gladieux P."/>
            <person name="Hiltunen Thoren M."/>
            <person name="Johannesson H."/>
        </authorList>
    </citation>
    <scope>NUCLEOTIDE SEQUENCE</scope>
    <source>
        <strain evidence="1">CBS 123565</strain>
    </source>
</reference>
<sequence>MCRRIEYTYAQDTCGYSCGLGEYEPYRTPCGDHGSPKCLREWKQESVWIRLDCCSGHFRDALLIPQLDGWGQFLKAHTVLHEGETVAAFSLLDKDIQHAVSSFGWLLLNSVMEKQTVTIDDRLATMDRSDGIVLGLNGCQERWAMELRRVLVGAKRAFEEVRVGNGWKEQTADFVAYFRDHRYALDSEGIYEFS</sequence>
<accession>A0AAN6UHC7</accession>
<name>A0AAN6UHC7_9PEZI</name>
<evidence type="ECO:0000313" key="1">
    <source>
        <dbReference type="EMBL" id="KAK4132930.1"/>
    </source>
</evidence>
<proteinExistence type="predicted"/>
<keyword evidence="2" id="KW-1185">Reference proteome</keyword>
<reference evidence="1" key="2">
    <citation type="submission" date="2023-05" db="EMBL/GenBank/DDBJ databases">
        <authorList>
            <consortium name="Lawrence Berkeley National Laboratory"/>
            <person name="Steindorff A."/>
            <person name="Hensen N."/>
            <person name="Bonometti L."/>
            <person name="Westerberg I."/>
            <person name="Brannstrom I.O."/>
            <person name="Guillou S."/>
            <person name="Cros-Aarteil S."/>
            <person name="Calhoun S."/>
            <person name="Haridas S."/>
            <person name="Kuo A."/>
            <person name="Mondo S."/>
            <person name="Pangilinan J."/>
            <person name="Riley R."/>
            <person name="Labutti K."/>
            <person name="Andreopoulos B."/>
            <person name="Lipzen A."/>
            <person name="Chen C."/>
            <person name="Yanf M."/>
            <person name="Daum C."/>
            <person name="Ng V."/>
            <person name="Clum A."/>
            <person name="Ohm R."/>
            <person name="Martin F."/>
            <person name="Silar P."/>
            <person name="Natvig D."/>
            <person name="Lalanne C."/>
            <person name="Gautier V."/>
            <person name="Ament-Velasquez S.L."/>
            <person name="Kruys A."/>
            <person name="Hutchinson M.I."/>
            <person name="Powell A.J."/>
            <person name="Barry K."/>
            <person name="Miller A.N."/>
            <person name="Grigoriev I.V."/>
            <person name="Debuchy R."/>
            <person name="Gladieux P."/>
            <person name="Thoren M.H."/>
            <person name="Johannesson H."/>
        </authorList>
    </citation>
    <scope>NUCLEOTIDE SEQUENCE</scope>
    <source>
        <strain evidence="1">CBS 123565</strain>
    </source>
</reference>
<evidence type="ECO:0000313" key="2">
    <source>
        <dbReference type="Proteomes" id="UP001304895"/>
    </source>
</evidence>